<comment type="caution">
    <text evidence="4">The sequence shown here is derived from an EMBL/GenBank/DDBJ whole genome shotgun (WGS) entry which is preliminary data.</text>
</comment>
<evidence type="ECO:0000259" key="3">
    <source>
        <dbReference type="Pfam" id="PF05239"/>
    </source>
</evidence>
<name>A0ABS9AU15_9GAMM</name>
<feature type="compositionally biased region" description="Low complexity" evidence="1">
    <location>
        <begin position="141"/>
        <end position="150"/>
    </location>
</feature>
<gene>
    <name evidence="4" type="ORF">HOP59_14620</name>
</gene>
<dbReference type="EMBL" id="JABFTV010000007">
    <property type="protein sequence ID" value="MCE8025361.1"/>
    <property type="molecule type" value="Genomic_DNA"/>
</dbReference>
<dbReference type="RefSeq" id="WP_234254453.1">
    <property type="nucleotide sequence ID" value="NZ_JABFTV010000007.1"/>
</dbReference>
<feature type="domain" description="PRC-barrel" evidence="3">
    <location>
        <begin position="232"/>
        <end position="291"/>
    </location>
</feature>
<protein>
    <submittedName>
        <fullName evidence="4">PRC-barrel domain-containing protein</fullName>
    </submittedName>
</protein>
<feature type="region of interest" description="Disordered" evidence="1">
    <location>
        <begin position="300"/>
        <end position="333"/>
    </location>
</feature>
<feature type="chain" id="PRO_5047253457" evidence="2">
    <location>
        <begin position="24"/>
        <end position="333"/>
    </location>
</feature>
<evidence type="ECO:0000313" key="5">
    <source>
        <dbReference type="Proteomes" id="UP001320272"/>
    </source>
</evidence>
<reference evidence="4 5" key="1">
    <citation type="journal article" date="2021" name="Front. Microbiol.">
        <title>Aerobic Denitrification and Heterotrophic Sulfur Oxidation in the Genus Halomonas Revealed by Six Novel Species Characterizations and Genome-Based Analysis.</title>
        <authorList>
            <person name="Wang L."/>
            <person name="Shao Z."/>
        </authorList>
    </citation>
    <scope>NUCLEOTIDE SEQUENCE [LARGE SCALE GENOMIC DNA]</scope>
    <source>
        <strain evidence="4 5">MCCC 1A11058</strain>
    </source>
</reference>
<feature type="signal peptide" evidence="2">
    <location>
        <begin position="1"/>
        <end position="23"/>
    </location>
</feature>
<dbReference type="InterPro" id="IPR011033">
    <property type="entry name" value="PRC_barrel-like_sf"/>
</dbReference>
<feature type="compositionally biased region" description="Acidic residues" evidence="1">
    <location>
        <begin position="310"/>
        <end position="333"/>
    </location>
</feature>
<evidence type="ECO:0000256" key="2">
    <source>
        <dbReference type="SAM" id="SignalP"/>
    </source>
</evidence>
<sequence>MKRTAIAIAVGALSTGLSHGVLAQDVQDEDPQHHLGEPQQMTDEDAQGQEQFDEEQAGEPGETGFDPHGQGQQPYPDDNEFDNDEFENTEFEDEEEEIGTADDTDDDDGLDEDTQVEASPGETDVEVDQEPAEIEVEQEPPEVTVEQQSPDVTIEQPEPDVEVDQAEPDVTVEQEGEADVQVEEAEDASAEIRQQDDEATDEERDQDGMFDDDQNGQDQVTQDQVDQQQMDMQVSDLEGRDIVTQDGDEVGDVERVVRDTQSNETYVIVSEGGFLGFGGDEAAYPIENLEIRSEGELILQSQSGERSVDDFEQDNLEELDGDERLMEDDQNMN</sequence>
<accession>A0ABS9AU15</accession>
<proteinExistence type="predicted"/>
<dbReference type="SUPFAM" id="SSF50346">
    <property type="entry name" value="PRC-barrel domain"/>
    <property type="match status" value="1"/>
</dbReference>
<feature type="compositionally biased region" description="Acidic residues" evidence="1">
    <location>
        <begin position="157"/>
        <end position="189"/>
    </location>
</feature>
<feature type="region of interest" description="Disordered" evidence="1">
    <location>
        <begin position="14"/>
        <end position="252"/>
    </location>
</feature>
<organism evidence="4 5">
    <name type="scientific">Billgrantia aerodenitrificans</name>
    <dbReference type="NCBI Taxonomy" id="2733483"/>
    <lineage>
        <taxon>Bacteria</taxon>
        <taxon>Pseudomonadati</taxon>
        <taxon>Pseudomonadota</taxon>
        <taxon>Gammaproteobacteria</taxon>
        <taxon>Oceanospirillales</taxon>
        <taxon>Halomonadaceae</taxon>
        <taxon>Billgrantia</taxon>
    </lineage>
</organism>
<feature type="compositionally biased region" description="Acidic residues" evidence="1">
    <location>
        <begin position="123"/>
        <end position="140"/>
    </location>
</feature>
<dbReference type="Gene3D" id="2.30.30.240">
    <property type="entry name" value="PRC-barrel domain"/>
    <property type="match status" value="1"/>
</dbReference>
<dbReference type="Pfam" id="PF05239">
    <property type="entry name" value="PRC"/>
    <property type="match status" value="1"/>
</dbReference>
<dbReference type="Proteomes" id="UP001320272">
    <property type="component" value="Unassembled WGS sequence"/>
</dbReference>
<keyword evidence="2" id="KW-0732">Signal</keyword>
<feature type="compositionally biased region" description="Low complexity" evidence="1">
    <location>
        <begin position="216"/>
        <end position="236"/>
    </location>
</feature>
<feature type="compositionally biased region" description="Acidic residues" evidence="1">
    <location>
        <begin position="42"/>
        <end position="57"/>
    </location>
</feature>
<feature type="compositionally biased region" description="Acidic residues" evidence="1">
    <location>
        <begin position="197"/>
        <end position="215"/>
    </location>
</feature>
<evidence type="ECO:0000256" key="1">
    <source>
        <dbReference type="SAM" id="MobiDB-lite"/>
    </source>
</evidence>
<evidence type="ECO:0000313" key="4">
    <source>
        <dbReference type="EMBL" id="MCE8025361.1"/>
    </source>
</evidence>
<feature type="compositionally biased region" description="Acidic residues" evidence="1">
    <location>
        <begin position="77"/>
        <end position="115"/>
    </location>
</feature>
<keyword evidence="5" id="KW-1185">Reference proteome</keyword>
<dbReference type="InterPro" id="IPR027275">
    <property type="entry name" value="PRC-brl_dom"/>
</dbReference>